<protein>
    <submittedName>
        <fullName evidence="2">Uncharacterized protein</fullName>
    </submittedName>
</protein>
<organism evidence="2 3">
    <name type="scientific">Nitratireductor kimnyeongensis</name>
    <dbReference type="NCBI Taxonomy" id="430679"/>
    <lineage>
        <taxon>Bacteria</taxon>
        <taxon>Pseudomonadati</taxon>
        <taxon>Pseudomonadota</taxon>
        <taxon>Alphaproteobacteria</taxon>
        <taxon>Hyphomicrobiales</taxon>
        <taxon>Phyllobacteriaceae</taxon>
        <taxon>Nitratireductor</taxon>
    </lineage>
</organism>
<accession>A0ABW0T6E9</accession>
<name>A0ABW0T6E9_9HYPH</name>
<proteinExistence type="predicted"/>
<keyword evidence="3" id="KW-1185">Reference proteome</keyword>
<sequence>MAGVAPSSADDENRFRPKPGRIRSDTPKAGRPKSFFTQVRKITRQHQAAASRDPSMPSAARPSSPGRSRAMVASGKGVKRGRGASFVRARNISGHWHHRQPGSRRVIVKQRSVRAA</sequence>
<feature type="region of interest" description="Disordered" evidence="1">
    <location>
        <begin position="1"/>
        <end position="116"/>
    </location>
</feature>
<evidence type="ECO:0000313" key="3">
    <source>
        <dbReference type="Proteomes" id="UP001596107"/>
    </source>
</evidence>
<dbReference type="EMBL" id="JBHSNB010000001">
    <property type="protein sequence ID" value="MFC5584869.1"/>
    <property type="molecule type" value="Genomic_DNA"/>
</dbReference>
<comment type="caution">
    <text evidence="2">The sequence shown here is derived from an EMBL/GenBank/DDBJ whole genome shotgun (WGS) entry which is preliminary data.</text>
</comment>
<dbReference type="Proteomes" id="UP001596107">
    <property type="component" value="Unassembled WGS sequence"/>
</dbReference>
<evidence type="ECO:0000256" key="1">
    <source>
        <dbReference type="SAM" id="MobiDB-lite"/>
    </source>
</evidence>
<evidence type="ECO:0000313" key="2">
    <source>
        <dbReference type="EMBL" id="MFC5584869.1"/>
    </source>
</evidence>
<feature type="compositionally biased region" description="Low complexity" evidence="1">
    <location>
        <begin position="48"/>
        <end position="70"/>
    </location>
</feature>
<reference evidence="3" key="1">
    <citation type="journal article" date="2019" name="Int. J. Syst. Evol. Microbiol.">
        <title>The Global Catalogue of Microorganisms (GCM) 10K type strain sequencing project: providing services to taxonomists for standard genome sequencing and annotation.</title>
        <authorList>
            <consortium name="The Broad Institute Genomics Platform"/>
            <consortium name="The Broad Institute Genome Sequencing Center for Infectious Disease"/>
            <person name="Wu L."/>
            <person name="Ma J."/>
        </authorList>
    </citation>
    <scope>NUCLEOTIDE SEQUENCE [LARGE SCALE GENOMIC DNA]</scope>
    <source>
        <strain evidence="3">JCM 3366</strain>
    </source>
</reference>
<gene>
    <name evidence="2" type="ORF">ACFPOD_07080</name>
</gene>
<feature type="compositionally biased region" description="Basic residues" evidence="1">
    <location>
        <begin position="95"/>
        <end position="116"/>
    </location>
</feature>